<sequence>MHARPLYLLICGATAFAGSTAFTLNLVYQATVAGLSPLQMILVGTVLETVCFLAQIPTGVLADLRSRRLSVIVGYLLFGAGIMIEGLVPAFAAIIVANIVWGIGFTFVDGAQEAWLADEVGPEAAGEVMLRGGQVAQAASVAGIGAAVGLAAFGLNVPIVAAACVWIALGLLLIAVMKEDGFTPPVRQAGAAMRDAWRSMAGHTRTAASSVRRDRALLLVLGATLCTAFASEGLDRLTQPFLIELGLPGPVWFGAIAVCGSLGAIAVTEVIRRRMRDASPDRVLRAVALLRAGYAVATVVLAMTGAFWQAAGVAVVITLLRAATGPLMGGWLAVQTESATRATVYSLFSQVDSGGQVVGGPPLGLIAERFGIRAVLVTAAGVVVPAIALLAAASGRVRGGVPR</sequence>
<name>A0A7W0HU96_9ACTN</name>
<protein>
    <submittedName>
        <fullName evidence="2">DHA3 family tetracycline resistance protein-like MFS transporter</fullName>
    </submittedName>
</protein>
<dbReference type="InterPro" id="IPR036259">
    <property type="entry name" value="MFS_trans_sf"/>
</dbReference>
<dbReference type="EMBL" id="JACDUR010000007">
    <property type="protein sequence ID" value="MBA2895732.1"/>
    <property type="molecule type" value="Genomic_DNA"/>
</dbReference>
<feature type="transmembrane region" description="Helical" evidence="1">
    <location>
        <begin position="370"/>
        <end position="393"/>
    </location>
</feature>
<evidence type="ECO:0000256" key="1">
    <source>
        <dbReference type="SAM" id="Phobius"/>
    </source>
</evidence>
<feature type="transmembrane region" description="Helical" evidence="1">
    <location>
        <begin position="159"/>
        <end position="177"/>
    </location>
</feature>
<dbReference type="PANTHER" id="PTHR23530:SF1">
    <property type="entry name" value="PERMEASE, MAJOR FACILITATOR SUPERFAMILY-RELATED"/>
    <property type="match status" value="1"/>
</dbReference>
<feature type="transmembrane region" description="Helical" evidence="1">
    <location>
        <begin position="292"/>
        <end position="320"/>
    </location>
</feature>
<dbReference type="Proteomes" id="UP000530928">
    <property type="component" value="Unassembled WGS sequence"/>
</dbReference>
<keyword evidence="1" id="KW-1133">Transmembrane helix</keyword>
<dbReference type="Gene3D" id="1.20.1250.20">
    <property type="entry name" value="MFS general substrate transporter like domains"/>
    <property type="match status" value="1"/>
</dbReference>
<comment type="caution">
    <text evidence="2">The sequence shown here is derived from an EMBL/GenBank/DDBJ whole genome shotgun (WGS) entry which is preliminary data.</text>
</comment>
<accession>A0A7W0HU96</accession>
<keyword evidence="1" id="KW-0472">Membrane</keyword>
<dbReference type="SUPFAM" id="SSF103473">
    <property type="entry name" value="MFS general substrate transporter"/>
    <property type="match status" value="1"/>
</dbReference>
<evidence type="ECO:0000313" key="2">
    <source>
        <dbReference type="EMBL" id="MBA2895732.1"/>
    </source>
</evidence>
<dbReference type="PANTHER" id="PTHR23530">
    <property type="entry name" value="TRANSPORT PROTEIN-RELATED"/>
    <property type="match status" value="1"/>
</dbReference>
<feature type="transmembrane region" description="Helical" evidence="1">
    <location>
        <begin position="37"/>
        <end position="56"/>
    </location>
</feature>
<feature type="transmembrane region" description="Helical" evidence="1">
    <location>
        <begin position="215"/>
        <end position="231"/>
    </location>
</feature>
<dbReference type="GO" id="GO:0022857">
    <property type="term" value="F:transmembrane transporter activity"/>
    <property type="evidence" value="ECO:0007669"/>
    <property type="project" value="InterPro"/>
</dbReference>
<dbReference type="RefSeq" id="WP_181614437.1">
    <property type="nucleotide sequence ID" value="NZ_BAABAM010000011.1"/>
</dbReference>
<dbReference type="InterPro" id="IPR011701">
    <property type="entry name" value="MFS"/>
</dbReference>
<dbReference type="AlphaFoldDB" id="A0A7W0HU96"/>
<proteinExistence type="predicted"/>
<dbReference type="CDD" id="cd06174">
    <property type="entry name" value="MFS"/>
    <property type="match status" value="1"/>
</dbReference>
<dbReference type="InterPro" id="IPR053160">
    <property type="entry name" value="MFS_DHA3_Transporter"/>
</dbReference>
<gene>
    <name evidence="2" type="ORF">HNR30_007118</name>
</gene>
<dbReference type="Pfam" id="PF07690">
    <property type="entry name" value="MFS_1"/>
    <property type="match status" value="1"/>
</dbReference>
<feature type="transmembrane region" description="Helical" evidence="1">
    <location>
        <begin position="251"/>
        <end position="271"/>
    </location>
</feature>
<evidence type="ECO:0000313" key="3">
    <source>
        <dbReference type="Proteomes" id="UP000530928"/>
    </source>
</evidence>
<organism evidence="2 3">
    <name type="scientific">Nonomuraea soli</name>
    <dbReference type="NCBI Taxonomy" id="1032476"/>
    <lineage>
        <taxon>Bacteria</taxon>
        <taxon>Bacillati</taxon>
        <taxon>Actinomycetota</taxon>
        <taxon>Actinomycetes</taxon>
        <taxon>Streptosporangiales</taxon>
        <taxon>Streptosporangiaceae</taxon>
        <taxon>Nonomuraea</taxon>
    </lineage>
</organism>
<keyword evidence="1" id="KW-0812">Transmembrane</keyword>
<keyword evidence="3" id="KW-1185">Reference proteome</keyword>
<reference evidence="2 3" key="1">
    <citation type="submission" date="2020-07" db="EMBL/GenBank/DDBJ databases">
        <title>Genomic Encyclopedia of Type Strains, Phase IV (KMG-IV): sequencing the most valuable type-strain genomes for metagenomic binning, comparative biology and taxonomic classification.</title>
        <authorList>
            <person name="Goeker M."/>
        </authorList>
    </citation>
    <scope>NUCLEOTIDE SEQUENCE [LARGE SCALE GENOMIC DNA]</scope>
    <source>
        <strain evidence="2 3">DSM 45533</strain>
    </source>
</reference>